<evidence type="ECO:0000256" key="5">
    <source>
        <dbReference type="ARBA" id="ARBA00022725"/>
    </source>
</evidence>
<feature type="transmembrane region" description="Helical" evidence="13">
    <location>
        <begin position="267"/>
        <end position="287"/>
    </location>
</feature>
<evidence type="ECO:0000256" key="13">
    <source>
        <dbReference type="SAM" id="Phobius"/>
    </source>
</evidence>
<dbReference type="PANTHER" id="PTHR24242:SF394">
    <property type="entry name" value="OLFACTORY RECEPTOR 154-LIKE"/>
    <property type="match status" value="1"/>
</dbReference>
<evidence type="ECO:0000256" key="7">
    <source>
        <dbReference type="ARBA" id="ARBA00023040"/>
    </source>
</evidence>
<dbReference type="PANTHER" id="PTHR24242">
    <property type="entry name" value="G-PROTEIN COUPLED RECEPTOR"/>
    <property type="match status" value="1"/>
</dbReference>
<dbReference type="InterPro" id="IPR017452">
    <property type="entry name" value="GPCR_Rhodpsn_7TM"/>
</dbReference>
<dbReference type="AlphaFoldDB" id="A0A974DFT8"/>
<keyword evidence="8 13" id="KW-0472">Membrane</keyword>
<dbReference type="OMA" id="PENENNM"/>
<feature type="transmembrane region" description="Helical" evidence="13">
    <location>
        <begin position="98"/>
        <end position="123"/>
    </location>
</feature>
<evidence type="ECO:0000256" key="8">
    <source>
        <dbReference type="ARBA" id="ARBA00023136"/>
    </source>
</evidence>
<dbReference type="PRINTS" id="PR00237">
    <property type="entry name" value="GPCRRHODOPSN"/>
</dbReference>
<feature type="transmembrane region" description="Helical" evidence="13">
    <location>
        <begin position="194"/>
        <end position="220"/>
    </location>
</feature>
<feature type="transmembrane region" description="Helical" evidence="13">
    <location>
        <begin position="232"/>
        <end position="255"/>
    </location>
</feature>
<dbReference type="GO" id="GO:0005886">
    <property type="term" value="C:plasma membrane"/>
    <property type="evidence" value="ECO:0007669"/>
    <property type="project" value="UniProtKB-SubCell"/>
</dbReference>
<dbReference type="InterPro" id="IPR000276">
    <property type="entry name" value="GPCR_Rhodpsn"/>
</dbReference>
<proteinExistence type="predicted"/>
<reference evidence="16" key="1">
    <citation type="journal article" date="2016" name="Nature">
        <title>Genome evolution in the allotetraploid frog Xenopus laevis.</title>
        <authorList>
            <person name="Session A.M."/>
            <person name="Uno Y."/>
            <person name="Kwon T."/>
            <person name="Chapman J.A."/>
            <person name="Toyoda A."/>
            <person name="Takahashi S."/>
            <person name="Fukui A."/>
            <person name="Hikosaka A."/>
            <person name="Suzuki A."/>
            <person name="Kondo M."/>
            <person name="van Heeringen S.J."/>
            <person name="Quigley I."/>
            <person name="Heinz S."/>
            <person name="Ogino H."/>
            <person name="Ochi H."/>
            <person name="Hellsten U."/>
            <person name="Lyons J.B."/>
            <person name="Simakov O."/>
            <person name="Putnam N."/>
            <person name="Stites J."/>
            <person name="Kuroki Y."/>
            <person name="Tanaka T."/>
            <person name="Michiue T."/>
            <person name="Watanabe M."/>
            <person name="Bogdanovic O."/>
            <person name="Lister R."/>
            <person name="Georgiou G."/>
            <person name="Paranjpe S.S."/>
            <person name="van Kruijsbergen I."/>
            <person name="Shu S."/>
            <person name="Carlson J."/>
            <person name="Kinoshita T."/>
            <person name="Ohta Y."/>
            <person name="Mawaribuchi S."/>
            <person name="Jenkins J."/>
            <person name="Grimwood J."/>
            <person name="Schmutz J."/>
            <person name="Mitros T."/>
            <person name="Mozaffari S.V."/>
            <person name="Suzuki Y."/>
            <person name="Haramoto Y."/>
            <person name="Yamamoto T.S."/>
            <person name="Takagi C."/>
            <person name="Heald R."/>
            <person name="Miller K."/>
            <person name="Haudenschild C."/>
            <person name="Kitzman J."/>
            <person name="Nakayama T."/>
            <person name="Izutsu Y."/>
            <person name="Robert J."/>
            <person name="Fortriede J."/>
            <person name="Burns K."/>
            <person name="Lotay V."/>
            <person name="Karimi K."/>
            <person name="Yasuoka Y."/>
            <person name="Dichmann D.S."/>
            <person name="Flajnik M.F."/>
            <person name="Houston D.W."/>
            <person name="Shendure J."/>
            <person name="DuPasquier L."/>
            <person name="Vize P.D."/>
            <person name="Zorn A.M."/>
            <person name="Ito M."/>
            <person name="Marcotte E.M."/>
            <person name="Wallingford J.B."/>
            <person name="Ito Y."/>
            <person name="Asashima M."/>
            <person name="Ueno N."/>
            <person name="Matsuda Y."/>
            <person name="Veenstra G.J."/>
            <person name="Fujiyama A."/>
            <person name="Harland R.M."/>
            <person name="Taira M."/>
            <person name="Rokhsar D.S."/>
        </authorList>
    </citation>
    <scope>NUCLEOTIDE SEQUENCE [LARGE SCALE GENOMIC DNA]</scope>
    <source>
        <strain evidence="16">J</strain>
    </source>
</reference>
<dbReference type="EMBL" id="CM004470">
    <property type="protein sequence ID" value="OCT90853.1"/>
    <property type="molecule type" value="Genomic_DNA"/>
</dbReference>
<evidence type="ECO:0000256" key="2">
    <source>
        <dbReference type="ARBA" id="ARBA00022475"/>
    </source>
</evidence>
<dbReference type="SMART" id="SM01381">
    <property type="entry name" value="7TM_GPCR_Srsx"/>
    <property type="match status" value="1"/>
</dbReference>
<evidence type="ECO:0000256" key="1">
    <source>
        <dbReference type="ARBA" id="ARBA00004651"/>
    </source>
</evidence>
<dbReference type="InterPro" id="IPR000725">
    <property type="entry name" value="Olfact_rcpt"/>
</dbReference>
<keyword evidence="9" id="KW-1015">Disulfide bond</keyword>
<evidence type="ECO:0000256" key="3">
    <source>
        <dbReference type="ARBA" id="ARBA00022606"/>
    </source>
</evidence>
<evidence type="ECO:0000313" key="15">
    <source>
        <dbReference type="EMBL" id="OCT90853.1"/>
    </source>
</evidence>
<keyword evidence="7" id="KW-0297">G-protein coupled receptor</keyword>
<feature type="transmembrane region" description="Helical" evidence="13">
    <location>
        <begin position="20"/>
        <end position="47"/>
    </location>
</feature>
<keyword evidence="2" id="KW-1003">Cell membrane</keyword>
<feature type="transmembrane region" description="Helical" evidence="13">
    <location>
        <begin position="143"/>
        <end position="171"/>
    </location>
</feature>
<protein>
    <recommendedName>
        <fullName evidence="14">G-protein coupled receptors family 1 profile domain-containing protein</fullName>
    </recommendedName>
</protein>
<dbReference type="PROSITE" id="PS50262">
    <property type="entry name" value="G_PROTEIN_RECEP_F1_2"/>
    <property type="match status" value="1"/>
</dbReference>
<dbReference type="Pfam" id="PF13853">
    <property type="entry name" value="7tm_4"/>
    <property type="match status" value="1"/>
</dbReference>
<evidence type="ECO:0000259" key="14">
    <source>
        <dbReference type="PROSITE" id="PS50262"/>
    </source>
</evidence>
<dbReference type="Proteomes" id="UP000694892">
    <property type="component" value="Chromosome 3L"/>
</dbReference>
<accession>A0A974DFT8</accession>
<keyword evidence="5" id="KW-0552">Olfaction</keyword>
<keyword evidence="3" id="KW-0716">Sensory transduction</keyword>
<keyword evidence="11" id="KW-0325">Glycoprotein</keyword>
<evidence type="ECO:0000256" key="4">
    <source>
        <dbReference type="ARBA" id="ARBA00022692"/>
    </source>
</evidence>
<evidence type="ECO:0000256" key="9">
    <source>
        <dbReference type="ARBA" id="ARBA00023157"/>
    </source>
</evidence>
<dbReference type="Gene3D" id="1.20.1070.10">
    <property type="entry name" value="Rhodopsin 7-helix transmembrane proteins"/>
    <property type="match status" value="1"/>
</dbReference>
<organism evidence="15 16">
    <name type="scientific">Xenopus laevis</name>
    <name type="common">African clawed frog</name>
    <dbReference type="NCBI Taxonomy" id="8355"/>
    <lineage>
        <taxon>Eukaryota</taxon>
        <taxon>Metazoa</taxon>
        <taxon>Chordata</taxon>
        <taxon>Craniata</taxon>
        <taxon>Vertebrata</taxon>
        <taxon>Euteleostomi</taxon>
        <taxon>Amphibia</taxon>
        <taxon>Batrachia</taxon>
        <taxon>Anura</taxon>
        <taxon>Pipoidea</taxon>
        <taxon>Pipidae</taxon>
        <taxon>Xenopodinae</taxon>
        <taxon>Xenopus</taxon>
        <taxon>Xenopus</taxon>
    </lineage>
</organism>
<evidence type="ECO:0000256" key="6">
    <source>
        <dbReference type="ARBA" id="ARBA00022989"/>
    </source>
</evidence>
<dbReference type="InterPro" id="IPR050939">
    <property type="entry name" value="Olfactory_GPCR1"/>
</dbReference>
<keyword evidence="10" id="KW-0675">Receptor</keyword>
<feature type="transmembrane region" description="Helical" evidence="13">
    <location>
        <begin position="68"/>
        <end position="86"/>
    </location>
</feature>
<dbReference type="FunFam" id="1.20.1070.10:FF:000010">
    <property type="entry name" value="Olfactory receptor"/>
    <property type="match status" value="1"/>
</dbReference>
<dbReference type="GO" id="GO:0004930">
    <property type="term" value="F:G protein-coupled receptor activity"/>
    <property type="evidence" value="ECO:0007669"/>
    <property type="project" value="UniProtKB-KW"/>
</dbReference>
<name>A0A974DFT8_XENLA</name>
<evidence type="ECO:0000256" key="11">
    <source>
        <dbReference type="ARBA" id="ARBA00023180"/>
    </source>
</evidence>
<gene>
    <name evidence="15" type="ORF">XELAEV_18019470mg</name>
</gene>
<feature type="domain" description="G-protein coupled receptors family 1 profile" evidence="14">
    <location>
        <begin position="38"/>
        <end position="284"/>
    </location>
</feature>
<evidence type="ECO:0000313" key="16">
    <source>
        <dbReference type="Proteomes" id="UP000694892"/>
    </source>
</evidence>
<dbReference type="PRINTS" id="PR00245">
    <property type="entry name" value="OLFACTORYR"/>
</dbReference>
<dbReference type="SUPFAM" id="SSF81321">
    <property type="entry name" value="Family A G protein-coupled receptor-like"/>
    <property type="match status" value="1"/>
</dbReference>
<keyword evidence="12" id="KW-0807">Transducer</keyword>
<comment type="subcellular location">
    <subcellularLocation>
        <location evidence="1">Cell membrane</location>
        <topology evidence="1">Multi-pass membrane protein</topology>
    </subcellularLocation>
</comment>
<evidence type="ECO:0000256" key="10">
    <source>
        <dbReference type="ARBA" id="ARBA00023170"/>
    </source>
</evidence>
<sequence>MNQTTVTSFLLLGLENNQTINTLLFVVILWIYILTLAANFLLIILVVTVPTLRSPMYVLFSQLSMSDILLTTNITPNLLWFLLSGGGKRHVSGCITQFFFYVLFTALECLLLTVMSFDLYVAICKPLHYGSIMNVKLCLSMSFWSWGFAFMVALVLDLLISNLQFCGPFVIDHYFSPLLELSYSDVTVVQLTDVMFTIPFILTPFCFIIFTYISIGLAILRVSSTSGRHKAFSTCSSHLIVVCTYFGSLITLYILSYKVHGLNMNTILSFLYTVSTPFFNPVIYSLSDNEIKAAVMKLLSNLPVMLFLPSV</sequence>
<keyword evidence="6 13" id="KW-1133">Transmembrane helix</keyword>
<dbReference type="GO" id="GO:0004984">
    <property type="term" value="F:olfactory receptor activity"/>
    <property type="evidence" value="ECO:0007669"/>
    <property type="project" value="InterPro"/>
</dbReference>
<keyword evidence="4 13" id="KW-0812">Transmembrane</keyword>
<evidence type="ECO:0000256" key="12">
    <source>
        <dbReference type="ARBA" id="ARBA00023224"/>
    </source>
</evidence>